<dbReference type="InterPro" id="IPR020806">
    <property type="entry name" value="PKS_PP-bd"/>
</dbReference>
<keyword evidence="6" id="KW-0436">Ligase</keyword>
<evidence type="ECO:0000313" key="10">
    <source>
        <dbReference type="Proteomes" id="UP000266340"/>
    </source>
</evidence>
<dbReference type="FunFam" id="1.10.1200.10:FF:000005">
    <property type="entry name" value="Nonribosomal peptide synthetase 1"/>
    <property type="match status" value="1"/>
</dbReference>
<evidence type="ECO:0000256" key="4">
    <source>
        <dbReference type="ARBA" id="ARBA00022450"/>
    </source>
</evidence>
<dbReference type="Gene3D" id="1.10.1200.10">
    <property type="entry name" value="ACP-like"/>
    <property type="match status" value="1"/>
</dbReference>
<dbReference type="Pfam" id="PF13193">
    <property type="entry name" value="AMP-binding_C"/>
    <property type="match status" value="1"/>
</dbReference>
<dbReference type="Gene3D" id="3.40.50.12780">
    <property type="entry name" value="N-terminal domain of ligase-like"/>
    <property type="match status" value="1"/>
</dbReference>
<name>A0A398CYV3_9BACL</name>
<evidence type="ECO:0000256" key="5">
    <source>
        <dbReference type="ARBA" id="ARBA00022553"/>
    </source>
</evidence>
<dbReference type="Gene3D" id="3.30.300.30">
    <property type="match status" value="1"/>
</dbReference>
<keyword evidence="4" id="KW-0596">Phosphopantetheine</keyword>
<dbReference type="InterPro" id="IPR000873">
    <property type="entry name" value="AMP-dep_synth/lig_dom"/>
</dbReference>
<dbReference type="Pfam" id="PF00501">
    <property type="entry name" value="AMP-binding"/>
    <property type="match status" value="1"/>
</dbReference>
<dbReference type="PANTHER" id="PTHR45527:SF10">
    <property type="entry name" value="PYOCHELIN SYNTHASE PCHF"/>
    <property type="match status" value="1"/>
</dbReference>
<keyword evidence="10" id="KW-1185">Reference proteome</keyword>
<dbReference type="InterPro" id="IPR036736">
    <property type="entry name" value="ACP-like_sf"/>
</dbReference>
<dbReference type="PANTHER" id="PTHR45527">
    <property type="entry name" value="NONRIBOSOMAL PEPTIDE SYNTHETASE"/>
    <property type="match status" value="1"/>
</dbReference>
<comment type="pathway">
    <text evidence="2">Siderophore biosynthesis.</text>
</comment>
<evidence type="ECO:0000256" key="1">
    <source>
        <dbReference type="ARBA" id="ARBA00001957"/>
    </source>
</evidence>
<dbReference type="InterPro" id="IPR042099">
    <property type="entry name" value="ANL_N_sf"/>
</dbReference>
<dbReference type="GO" id="GO:0017000">
    <property type="term" value="P:antibiotic biosynthetic process"/>
    <property type="evidence" value="ECO:0007669"/>
    <property type="project" value="UniProtKB-KW"/>
</dbReference>
<protein>
    <recommendedName>
        <fullName evidence="8">Carrier domain-containing protein</fullName>
    </recommendedName>
</protein>
<dbReference type="GO" id="GO:0016874">
    <property type="term" value="F:ligase activity"/>
    <property type="evidence" value="ECO:0007669"/>
    <property type="project" value="UniProtKB-KW"/>
</dbReference>
<dbReference type="RefSeq" id="WP_119148450.1">
    <property type="nucleotide sequence ID" value="NZ_QXJM01000027.1"/>
</dbReference>
<evidence type="ECO:0000313" key="9">
    <source>
        <dbReference type="EMBL" id="RIE04411.1"/>
    </source>
</evidence>
<dbReference type="PROSITE" id="PS50075">
    <property type="entry name" value="CARRIER"/>
    <property type="match status" value="1"/>
</dbReference>
<dbReference type="SUPFAM" id="SSF47336">
    <property type="entry name" value="ACP-like"/>
    <property type="match status" value="1"/>
</dbReference>
<sequence>MLSGDWIPLTLPADMKEHFEGVRVTSLGGATEATVWSNFYPVEELDPEWVSIPYGKPIQNARYYILDSRNEPCPTYVPGELYIGGECLAAGYTDAALTAERFVADPFVSDENARMYRTGDLAKWLPDGTMIFLGRADNQVKIRGFRIELGEVEAQLLKHASVKEALVVDRTDRNGHKSLCAYFTADRDLPSDELKKHAVASLPAYMVPSHFVRLEAMPVTSNGKIDRKKLPSPQEAAAVASDGPVAALSTAQEQRLAAIWREVLDIGEVGAEDDFFDLGGDSLQAVQVVAKANEARIKLSLRDMLHYRTLRAIAEHGGGEEVAETGTNVELAADQVAAAASPAISRRYNTGFMEPDVKIPYYYPCYLGAVYAKLTYEHAYSLPRSFLPFGDGFGIISYGFHDDGQLDSRLQYCDVSYTGGFRLGDRFAVTSSFISFDTMEEGIEWCEERLRENKLIVMMGTTYYLNYCQDYLIGEEKFAEMLKNREALDDGRGGDSQHAHMFVMVDHSDRGYVVYDTSFNFFGTIPELDLKRSFAGVKGLSFLQNDDEIKFKNAGNAVIDIRLDGFVPMPVEQMGLEMLERYIEICTGIRPGEEPIGGLKGFLGLEGVKEAVRTFSECGDGEAAVLFSLVLFNNWKYKNIFLRDFLQDLSKLVAMDSLSALLQEVENAVAVLGGWHERTEANKELYAQPGNPEFSAFRSSVAQQLTEMYAKQAEVLRRVHEEMNKRREEAV</sequence>
<dbReference type="Proteomes" id="UP000266340">
    <property type="component" value="Unassembled WGS sequence"/>
</dbReference>
<evidence type="ECO:0000256" key="3">
    <source>
        <dbReference type="ARBA" id="ARBA00006432"/>
    </source>
</evidence>
<gene>
    <name evidence="9" type="ORF">D3H35_07445</name>
</gene>
<evidence type="ECO:0000256" key="7">
    <source>
        <dbReference type="ARBA" id="ARBA00023194"/>
    </source>
</evidence>
<dbReference type="Pfam" id="PF00550">
    <property type="entry name" value="PP-binding"/>
    <property type="match status" value="1"/>
</dbReference>
<dbReference type="GO" id="GO:0031177">
    <property type="term" value="F:phosphopantetheine binding"/>
    <property type="evidence" value="ECO:0007669"/>
    <property type="project" value="InterPro"/>
</dbReference>
<dbReference type="InterPro" id="IPR025110">
    <property type="entry name" value="AMP-bd_C"/>
</dbReference>
<evidence type="ECO:0000259" key="8">
    <source>
        <dbReference type="PROSITE" id="PS50075"/>
    </source>
</evidence>
<accession>A0A398CYV3</accession>
<comment type="caution">
    <text evidence="9">The sequence shown here is derived from an EMBL/GenBank/DDBJ whole genome shotgun (WGS) entry which is preliminary data.</text>
</comment>
<dbReference type="InterPro" id="IPR009081">
    <property type="entry name" value="PP-bd_ACP"/>
</dbReference>
<comment type="similarity">
    <text evidence="3">Belongs to the ATP-dependent AMP-binding enzyme family.</text>
</comment>
<dbReference type="GO" id="GO:0043041">
    <property type="term" value="P:amino acid activation for nonribosomal peptide biosynthetic process"/>
    <property type="evidence" value="ECO:0007669"/>
    <property type="project" value="TreeGrafter"/>
</dbReference>
<feature type="domain" description="Carrier" evidence="8">
    <location>
        <begin position="247"/>
        <end position="321"/>
    </location>
</feature>
<dbReference type="FunFam" id="3.30.300.30:FF:000010">
    <property type="entry name" value="Enterobactin synthetase component F"/>
    <property type="match status" value="1"/>
</dbReference>
<dbReference type="PROSITE" id="PS00012">
    <property type="entry name" value="PHOSPHOPANTETHEINE"/>
    <property type="match status" value="1"/>
</dbReference>
<dbReference type="GO" id="GO:0005737">
    <property type="term" value="C:cytoplasm"/>
    <property type="evidence" value="ECO:0007669"/>
    <property type="project" value="TreeGrafter"/>
</dbReference>
<organism evidence="9 10">
    <name type="scientific">Cohnella faecalis</name>
    <dbReference type="NCBI Taxonomy" id="2315694"/>
    <lineage>
        <taxon>Bacteria</taxon>
        <taxon>Bacillati</taxon>
        <taxon>Bacillota</taxon>
        <taxon>Bacilli</taxon>
        <taxon>Bacillales</taxon>
        <taxon>Paenibacillaceae</taxon>
        <taxon>Cohnella</taxon>
    </lineage>
</organism>
<dbReference type="OrthoDB" id="9765680at2"/>
<dbReference type="AlphaFoldDB" id="A0A398CYV3"/>
<keyword evidence="7" id="KW-0045">Antibiotic biosynthesis</keyword>
<dbReference type="SMART" id="SM00823">
    <property type="entry name" value="PKS_PP"/>
    <property type="match status" value="1"/>
</dbReference>
<evidence type="ECO:0000256" key="2">
    <source>
        <dbReference type="ARBA" id="ARBA00004924"/>
    </source>
</evidence>
<keyword evidence="5" id="KW-0597">Phosphoprotein</keyword>
<reference evidence="9 10" key="1">
    <citation type="submission" date="2018-09" db="EMBL/GenBank/DDBJ databases">
        <title>Cohnella cavernae sp. nov., isolated from a karst cave.</title>
        <authorList>
            <person name="Zhu H."/>
        </authorList>
    </citation>
    <scope>NUCLEOTIDE SEQUENCE [LARGE SCALE GENOMIC DNA]</scope>
    <source>
        <strain evidence="9 10">K2E09-144</strain>
    </source>
</reference>
<dbReference type="EMBL" id="QXJM01000027">
    <property type="protein sequence ID" value="RIE04411.1"/>
    <property type="molecule type" value="Genomic_DNA"/>
</dbReference>
<dbReference type="InterPro" id="IPR045851">
    <property type="entry name" value="AMP-bd_C_sf"/>
</dbReference>
<comment type="cofactor">
    <cofactor evidence="1">
        <name>pantetheine 4'-phosphate</name>
        <dbReference type="ChEBI" id="CHEBI:47942"/>
    </cofactor>
</comment>
<dbReference type="InterPro" id="IPR006162">
    <property type="entry name" value="Ppantetheine_attach_site"/>
</dbReference>
<proteinExistence type="inferred from homology"/>
<dbReference type="GO" id="GO:0044550">
    <property type="term" value="P:secondary metabolite biosynthetic process"/>
    <property type="evidence" value="ECO:0007669"/>
    <property type="project" value="TreeGrafter"/>
</dbReference>
<dbReference type="SUPFAM" id="SSF56801">
    <property type="entry name" value="Acetyl-CoA synthetase-like"/>
    <property type="match status" value="1"/>
</dbReference>
<evidence type="ECO:0000256" key="6">
    <source>
        <dbReference type="ARBA" id="ARBA00022598"/>
    </source>
</evidence>